<organism evidence="1 2">
    <name type="scientific">Ferviditalea candida</name>
    <dbReference type="NCBI Taxonomy" id="3108399"/>
    <lineage>
        <taxon>Bacteria</taxon>
        <taxon>Bacillati</taxon>
        <taxon>Bacillota</taxon>
        <taxon>Bacilli</taxon>
        <taxon>Bacillales</taxon>
        <taxon>Paenibacillaceae</taxon>
        <taxon>Ferviditalea</taxon>
    </lineage>
</organism>
<dbReference type="Proteomes" id="UP001310386">
    <property type="component" value="Unassembled WGS sequence"/>
</dbReference>
<accession>A0ABU5ZHS4</accession>
<proteinExistence type="predicted"/>
<name>A0ABU5ZHS4_9BACL</name>
<gene>
    <name evidence="1" type="ORF">VF724_06035</name>
</gene>
<sequence length="68" mass="7666">MEALTDAHIHLDLYKSEIRERIVKELHSCGVSSVVSVSMHLESCRINQRLHQRFPGPDDGGNRRAVAV</sequence>
<protein>
    <submittedName>
        <fullName evidence="1">Uncharacterized protein</fullName>
    </submittedName>
</protein>
<keyword evidence="2" id="KW-1185">Reference proteome</keyword>
<dbReference type="EMBL" id="JAYJLD010000006">
    <property type="protein sequence ID" value="MEB3101221.1"/>
    <property type="molecule type" value="Genomic_DNA"/>
</dbReference>
<evidence type="ECO:0000313" key="1">
    <source>
        <dbReference type="EMBL" id="MEB3101221.1"/>
    </source>
</evidence>
<reference evidence="1" key="1">
    <citation type="submission" date="2023-12" db="EMBL/GenBank/DDBJ databases">
        <title>Fervidustalea candida gen. nov., sp. nov., a novel member of the family Paenibacillaceae isolated from a geothermal area.</title>
        <authorList>
            <person name="Li W.-J."/>
            <person name="Jiao J.-Y."/>
            <person name="Chen Y."/>
        </authorList>
    </citation>
    <scope>NUCLEOTIDE SEQUENCE</scope>
    <source>
        <strain evidence="1">SYSU GA230002</strain>
    </source>
</reference>
<comment type="caution">
    <text evidence="1">The sequence shown here is derived from an EMBL/GenBank/DDBJ whole genome shotgun (WGS) entry which is preliminary data.</text>
</comment>
<evidence type="ECO:0000313" key="2">
    <source>
        <dbReference type="Proteomes" id="UP001310386"/>
    </source>
</evidence>